<keyword evidence="1" id="KW-1133">Transmembrane helix</keyword>
<sequence length="212" mass="24902">MLTKQANIIFYFLRRLILVKRNNIILHLIIEINQSYNQHLPEINVTKRLIGANGCSIRTKLQYKITVENKNQYIEMQMPIISQIFSYIFLFSFVINSSSSISMLLFCGKDIFTAGRIIDLQPNAMKSKQQLTKQIIRIKFKAKLIYQIKSAQVYVYHQFKQSFQLKSIKLQSTDDILTQSELQIPSKRKRIPFPKSKNRLKNQPLSYPLIIQ</sequence>
<feature type="transmembrane region" description="Helical" evidence="1">
    <location>
        <begin position="84"/>
        <end position="106"/>
    </location>
</feature>
<dbReference type="AlphaFoldDB" id="W7X0N0"/>
<name>W7X0N0_TETTS</name>
<reference evidence="3" key="1">
    <citation type="journal article" date="2006" name="PLoS Biol.">
        <title>Macronuclear genome sequence of the ciliate Tetrahymena thermophila, a model eukaryote.</title>
        <authorList>
            <person name="Eisen J.A."/>
            <person name="Coyne R.S."/>
            <person name="Wu M."/>
            <person name="Wu D."/>
            <person name="Thiagarajan M."/>
            <person name="Wortman J.R."/>
            <person name="Badger J.H."/>
            <person name="Ren Q."/>
            <person name="Amedeo P."/>
            <person name="Jones K.M."/>
            <person name="Tallon L.J."/>
            <person name="Delcher A.L."/>
            <person name="Salzberg S.L."/>
            <person name="Silva J.C."/>
            <person name="Haas B.J."/>
            <person name="Majoros W.H."/>
            <person name="Farzad M."/>
            <person name="Carlton J.M."/>
            <person name="Smith R.K. Jr."/>
            <person name="Garg J."/>
            <person name="Pearlman R.E."/>
            <person name="Karrer K.M."/>
            <person name="Sun L."/>
            <person name="Manning G."/>
            <person name="Elde N.C."/>
            <person name="Turkewitz A.P."/>
            <person name="Asai D.J."/>
            <person name="Wilkes D.E."/>
            <person name="Wang Y."/>
            <person name="Cai H."/>
            <person name="Collins K."/>
            <person name="Stewart B.A."/>
            <person name="Lee S.R."/>
            <person name="Wilamowska K."/>
            <person name="Weinberg Z."/>
            <person name="Ruzzo W.L."/>
            <person name="Wloga D."/>
            <person name="Gaertig J."/>
            <person name="Frankel J."/>
            <person name="Tsao C.-C."/>
            <person name="Gorovsky M.A."/>
            <person name="Keeling P.J."/>
            <person name="Waller R.F."/>
            <person name="Patron N.J."/>
            <person name="Cherry J.M."/>
            <person name="Stover N.A."/>
            <person name="Krieger C.J."/>
            <person name="del Toro C."/>
            <person name="Ryder H.F."/>
            <person name="Williamson S.C."/>
            <person name="Barbeau R.A."/>
            <person name="Hamilton E.P."/>
            <person name="Orias E."/>
        </authorList>
    </citation>
    <scope>NUCLEOTIDE SEQUENCE [LARGE SCALE GENOMIC DNA]</scope>
    <source>
        <strain evidence="3">SB210</strain>
    </source>
</reference>
<dbReference type="KEGG" id="tet:TTHERM_001500992"/>
<organism evidence="2 3">
    <name type="scientific">Tetrahymena thermophila (strain SB210)</name>
    <dbReference type="NCBI Taxonomy" id="312017"/>
    <lineage>
        <taxon>Eukaryota</taxon>
        <taxon>Sar</taxon>
        <taxon>Alveolata</taxon>
        <taxon>Ciliophora</taxon>
        <taxon>Intramacronucleata</taxon>
        <taxon>Oligohymenophorea</taxon>
        <taxon>Hymenostomatida</taxon>
        <taxon>Tetrahymenina</taxon>
        <taxon>Tetrahymenidae</taxon>
        <taxon>Tetrahymena</taxon>
    </lineage>
</organism>
<gene>
    <name evidence="2" type="ORF">TTHERM_001500992</name>
</gene>
<evidence type="ECO:0000313" key="2">
    <source>
        <dbReference type="EMBL" id="EWS72705.1"/>
    </source>
</evidence>
<dbReference type="GeneID" id="24442403"/>
<dbReference type="Proteomes" id="UP000009168">
    <property type="component" value="Unassembled WGS sequence"/>
</dbReference>
<proteinExistence type="predicted"/>
<dbReference type="EMBL" id="GG662541">
    <property type="protein sequence ID" value="EWS72705.1"/>
    <property type="molecule type" value="Genomic_DNA"/>
</dbReference>
<accession>W7X0N0</accession>
<evidence type="ECO:0000256" key="1">
    <source>
        <dbReference type="SAM" id="Phobius"/>
    </source>
</evidence>
<protein>
    <submittedName>
        <fullName evidence="2">Transmembrane protein, putative</fullName>
    </submittedName>
</protein>
<keyword evidence="1 2" id="KW-0812">Transmembrane</keyword>
<dbReference type="RefSeq" id="XP_012654759.1">
    <property type="nucleotide sequence ID" value="XM_012799305.1"/>
</dbReference>
<dbReference type="InParanoid" id="W7X0N0"/>
<keyword evidence="1" id="KW-0472">Membrane</keyword>
<keyword evidence="3" id="KW-1185">Reference proteome</keyword>
<evidence type="ECO:0000313" key="3">
    <source>
        <dbReference type="Proteomes" id="UP000009168"/>
    </source>
</evidence>